<gene>
    <name evidence="2" type="ORF">DSM112329_03795</name>
</gene>
<evidence type="ECO:0000256" key="1">
    <source>
        <dbReference type="SAM" id="Phobius"/>
    </source>
</evidence>
<feature type="transmembrane region" description="Helical" evidence="1">
    <location>
        <begin position="20"/>
        <end position="47"/>
    </location>
</feature>
<dbReference type="KEGG" id="parq:DSM112329_03795"/>
<evidence type="ECO:0000313" key="2">
    <source>
        <dbReference type="EMBL" id="XAY06917.1"/>
    </source>
</evidence>
<sequence length="115" mass="11811">MGSVDTSELPTWPVAAGSLVLGFAVAQATGVRPLGGIVLVLGAGWCARRWLPQTGPVRTATLLAIYFVAFVLSHVIADLVGTWPAVAIVSALAGGAAWLLADTSRHARAPAPRTL</sequence>
<proteinExistence type="predicted"/>
<keyword evidence="1" id="KW-0812">Transmembrane</keyword>
<dbReference type="EMBL" id="CP114014">
    <property type="protein sequence ID" value="XAY06917.1"/>
    <property type="molecule type" value="Genomic_DNA"/>
</dbReference>
<feature type="transmembrane region" description="Helical" evidence="1">
    <location>
        <begin position="59"/>
        <end position="77"/>
    </location>
</feature>
<reference evidence="2" key="1">
    <citation type="submission" date="2022-12" db="EMBL/GenBank/DDBJ databases">
        <title>Paraconexibacter alkalitolerans sp. nov. and Baekduia alba sp. nov., isolated from soil and emended description of the genera Paraconexibacter (Chun et al., 2020) and Baekduia (An et al., 2020).</title>
        <authorList>
            <person name="Vieira S."/>
            <person name="Huber K.J."/>
            <person name="Geppert A."/>
            <person name="Wolf J."/>
            <person name="Neumann-Schaal M."/>
            <person name="Muesken M."/>
            <person name="Overmann J."/>
        </authorList>
    </citation>
    <scope>NUCLEOTIDE SEQUENCE</scope>
    <source>
        <strain evidence="2">AEG42_29</strain>
    </source>
</reference>
<feature type="transmembrane region" description="Helical" evidence="1">
    <location>
        <begin position="83"/>
        <end position="101"/>
    </location>
</feature>
<organism evidence="2">
    <name type="scientific">Paraconexibacter sp. AEG42_29</name>
    <dbReference type="NCBI Taxonomy" id="2997339"/>
    <lineage>
        <taxon>Bacteria</taxon>
        <taxon>Bacillati</taxon>
        <taxon>Actinomycetota</taxon>
        <taxon>Thermoleophilia</taxon>
        <taxon>Solirubrobacterales</taxon>
        <taxon>Paraconexibacteraceae</taxon>
        <taxon>Paraconexibacter</taxon>
    </lineage>
</organism>
<dbReference type="AlphaFoldDB" id="A0AAU7AZK7"/>
<accession>A0AAU7AZK7</accession>
<protein>
    <submittedName>
        <fullName evidence="2">Uncharacterized protein</fullName>
    </submittedName>
</protein>
<keyword evidence="1" id="KW-0472">Membrane</keyword>
<keyword evidence="1" id="KW-1133">Transmembrane helix</keyword>
<name>A0AAU7AZK7_9ACTN</name>